<gene>
    <name evidence="2" type="ORF">Daesc_007548</name>
</gene>
<organism evidence="2 3">
    <name type="scientific">Daldinia eschscholtzii</name>
    <dbReference type="NCBI Taxonomy" id="292717"/>
    <lineage>
        <taxon>Eukaryota</taxon>
        <taxon>Fungi</taxon>
        <taxon>Dikarya</taxon>
        <taxon>Ascomycota</taxon>
        <taxon>Pezizomycotina</taxon>
        <taxon>Sordariomycetes</taxon>
        <taxon>Xylariomycetidae</taxon>
        <taxon>Xylariales</taxon>
        <taxon>Hypoxylaceae</taxon>
        <taxon>Daldinia</taxon>
    </lineage>
</organism>
<name>A0AAX6MEG3_9PEZI</name>
<dbReference type="AlphaFoldDB" id="A0AAX6MEG3"/>
<feature type="region of interest" description="Disordered" evidence="1">
    <location>
        <begin position="218"/>
        <end position="253"/>
    </location>
</feature>
<evidence type="ECO:0000256" key="1">
    <source>
        <dbReference type="SAM" id="MobiDB-lite"/>
    </source>
</evidence>
<dbReference type="Proteomes" id="UP001369815">
    <property type="component" value="Unassembled WGS sequence"/>
</dbReference>
<comment type="caution">
    <text evidence="2">The sequence shown here is derived from an EMBL/GenBank/DDBJ whole genome shotgun (WGS) entry which is preliminary data.</text>
</comment>
<sequence>MDPLSISMACLTLAELMFKVSRVTSSFLSGIRAAEADVNEITAEFESISTTMKFLTKEFIEKTPENLRGKISDVVASYDVAHLLKKVRRIDRHLSDKGKNLMLRRWLTDTSSYSGSIFTSAGLDTAVLRQHYGVPPEATSSLHQTFRSMNRGSVYSVVSWRECEPDGEFVSDSYKKQWKGDIAVTMALQMGEAAQSRRKNFAKHRLNPSATSDLYLTTSQVSSHDQNRGLSRNLPARALQEGPARSTMSLLSSYEDPPRDLRLGNVRSRVFKWISQKLSR</sequence>
<protein>
    <recommendedName>
        <fullName evidence="4">Fungal N-terminal domain-containing protein</fullName>
    </recommendedName>
</protein>
<feature type="compositionally biased region" description="Polar residues" evidence="1">
    <location>
        <begin position="218"/>
        <end position="230"/>
    </location>
</feature>
<reference evidence="2 3" key="1">
    <citation type="journal article" date="2024" name="Front Chem Biol">
        <title>Unveiling the potential of Daldinia eschscholtzii MFLUCC 19-0629 through bioactivity and bioinformatics studies for enhanced sustainable agriculture production.</title>
        <authorList>
            <person name="Brooks S."/>
            <person name="Weaver J.A."/>
            <person name="Klomchit A."/>
            <person name="Alharthi S.A."/>
            <person name="Onlamun T."/>
            <person name="Nurani R."/>
            <person name="Vong T.K."/>
            <person name="Alberti F."/>
            <person name="Greco C."/>
        </authorList>
    </citation>
    <scope>NUCLEOTIDE SEQUENCE [LARGE SCALE GENOMIC DNA]</scope>
    <source>
        <strain evidence="2">MFLUCC 19-0629</strain>
    </source>
</reference>
<evidence type="ECO:0008006" key="4">
    <source>
        <dbReference type="Google" id="ProtNLM"/>
    </source>
</evidence>
<evidence type="ECO:0000313" key="2">
    <source>
        <dbReference type="EMBL" id="KAK6951019.1"/>
    </source>
</evidence>
<keyword evidence="3" id="KW-1185">Reference proteome</keyword>
<evidence type="ECO:0000313" key="3">
    <source>
        <dbReference type="Proteomes" id="UP001369815"/>
    </source>
</evidence>
<proteinExistence type="predicted"/>
<accession>A0AAX6MEG3</accession>
<dbReference type="EMBL" id="JBANMG010000007">
    <property type="protein sequence ID" value="KAK6951019.1"/>
    <property type="molecule type" value="Genomic_DNA"/>
</dbReference>